<keyword evidence="1" id="KW-0812">Transmembrane</keyword>
<reference evidence="2 3" key="1">
    <citation type="submission" date="2015-03" db="EMBL/GenBank/DDBJ databases">
        <title>Draft Genome Sequences of Agrobacterium nepotum Strain 39/7T (= CFBP 7436T = LMG 26435T) and Agrobacterium sp. Strain KFB 330 (= CFBP 8308 = LMG 28674).</title>
        <authorList>
            <person name="Kuzmanovic N."/>
            <person name="Pulawska J."/>
            <person name="Obradovic A."/>
        </authorList>
    </citation>
    <scope>NUCLEOTIDE SEQUENCE [LARGE SCALE GENOMIC DNA]</scope>
    <source>
        <strain evidence="2 3">39/7</strain>
    </source>
</reference>
<dbReference type="Proteomes" id="UP000052068">
    <property type="component" value="Unassembled WGS sequence"/>
</dbReference>
<evidence type="ECO:0000313" key="3">
    <source>
        <dbReference type="Proteomes" id="UP000052068"/>
    </source>
</evidence>
<protein>
    <submittedName>
        <fullName evidence="2">Uncharacterized protein</fullName>
    </submittedName>
</protein>
<keyword evidence="1" id="KW-1133">Transmembrane helix</keyword>
<gene>
    <name evidence="2" type="ORF">RS75_20535</name>
</gene>
<feature type="transmembrane region" description="Helical" evidence="1">
    <location>
        <begin position="79"/>
        <end position="99"/>
    </location>
</feature>
<dbReference type="EMBL" id="JWJH01000021">
    <property type="protein sequence ID" value="KJF65889.1"/>
    <property type="molecule type" value="Genomic_DNA"/>
</dbReference>
<dbReference type="RefSeq" id="WP_045023929.1">
    <property type="nucleotide sequence ID" value="NZ_JWJH01000021.1"/>
</dbReference>
<evidence type="ECO:0000256" key="1">
    <source>
        <dbReference type="SAM" id="Phobius"/>
    </source>
</evidence>
<keyword evidence="1" id="KW-0472">Membrane</keyword>
<organism evidence="2 3">
    <name type="scientific">Rhizobium nepotum 39/7</name>
    <dbReference type="NCBI Taxonomy" id="1368418"/>
    <lineage>
        <taxon>Bacteria</taxon>
        <taxon>Pseudomonadati</taxon>
        <taxon>Pseudomonadota</taxon>
        <taxon>Alphaproteobacteria</taxon>
        <taxon>Hyphomicrobiales</taxon>
        <taxon>Rhizobiaceae</taxon>
        <taxon>Rhizobium/Agrobacterium group</taxon>
        <taxon>Rhizobium</taxon>
    </lineage>
</organism>
<accession>A0ABR5CMF7</accession>
<proteinExistence type="predicted"/>
<name>A0ABR5CMF7_9HYPH</name>
<sequence length="113" mass="11985">MKLAAKLVNDSLLAYGKAGENMITFSKVGNYQQAGSMLESMGPIIAPAQSAFDTLLESNNAAVIAATNVMNSTSTPATLTTFVVIAMVTLLLVLLRFMCCAGSPDRFVRLPPR</sequence>
<evidence type="ECO:0000313" key="2">
    <source>
        <dbReference type="EMBL" id="KJF65889.1"/>
    </source>
</evidence>
<comment type="caution">
    <text evidence="2">The sequence shown here is derived from an EMBL/GenBank/DDBJ whole genome shotgun (WGS) entry which is preliminary data.</text>
</comment>
<keyword evidence="3" id="KW-1185">Reference proteome</keyword>